<organism evidence="9 10">
    <name type="scientific">Nepenthes gracilis</name>
    <name type="common">Slender pitcher plant</name>
    <dbReference type="NCBI Taxonomy" id="150966"/>
    <lineage>
        <taxon>Eukaryota</taxon>
        <taxon>Viridiplantae</taxon>
        <taxon>Streptophyta</taxon>
        <taxon>Embryophyta</taxon>
        <taxon>Tracheophyta</taxon>
        <taxon>Spermatophyta</taxon>
        <taxon>Magnoliopsida</taxon>
        <taxon>eudicotyledons</taxon>
        <taxon>Gunneridae</taxon>
        <taxon>Pentapetalae</taxon>
        <taxon>Caryophyllales</taxon>
        <taxon>Nepenthaceae</taxon>
        <taxon>Nepenthes</taxon>
    </lineage>
</organism>
<evidence type="ECO:0000256" key="7">
    <source>
        <dbReference type="SAM" id="SignalP"/>
    </source>
</evidence>
<evidence type="ECO:0000256" key="4">
    <source>
        <dbReference type="ARBA" id="ARBA00022840"/>
    </source>
</evidence>
<evidence type="ECO:0000313" key="9">
    <source>
        <dbReference type="EMBL" id="GMH21782.1"/>
    </source>
</evidence>
<keyword evidence="4 5" id="KW-0067">ATP-binding</keyword>
<dbReference type="PROSITE" id="PS00108">
    <property type="entry name" value="PROTEIN_KINASE_ST"/>
    <property type="match status" value="1"/>
</dbReference>
<dbReference type="InterPro" id="IPR017441">
    <property type="entry name" value="Protein_kinase_ATP_BS"/>
</dbReference>
<name>A0AAD3T488_NEPGR</name>
<dbReference type="PANTHER" id="PTHR46146">
    <property type="entry name" value="SERINE/THREONINE-PROTEIN KINASE-LIKE PROTEIN CCR4"/>
    <property type="match status" value="1"/>
</dbReference>
<dbReference type="GO" id="GO:0004672">
    <property type="term" value="F:protein kinase activity"/>
    <property type="evidence" value="ECO:0007669"/>
    <property type="project" value="InterPro"/>
</dbReference>
<dbReference type="EMBL" id="BSYO01000023">
    <property type="protein sequence ID" value="GMH21782.1"/>
    <property type="molecule type" value="Genomic_DNA"/>
</dbReference>
<feature type="compositionally biased region" description="Polar residues" evidence="6">
    <location>
        <begin position="405"/>
        <end position="414"/>
    </location>
</feature>
<dbReference type="PANTHER" id="PTHR46146:SF4">
    <property type="entry name" value="SERINE_THREONINE-PROTEIN KINASE-LIKE PROTEIN CCR4"/>
    <property type="match status" value="1"/>
</dbReference>
<dbReference type="SMART" id="SM00220">
    <property type="entry name" value="S_TKc"/>
    <property type="match status" value="1"/>
</dbReference>
<dbReference type="InterPro" id="IPR008271">
    <property type="entry name" value="Ser/Thr_kinase_AS"/>
</dbReference>
<protein>
    <recommendedName>
        <fullName evidence="8">Protein kinase domain-containing protein</fullName>
    </recommendedName>
</protein>
<evidence type="ECO:0000256" key="2">
    <source>
        <dbReference type="ARBA" id="ARBA00022741"/>
    </source>
</evidence>
<dbReference type="SUPFAM" id="SSF50985">
    <property type="entry name" value="RCC1/BLIP-II"/>
    <property type="match status" value="1"/>
</dbReference>
<keyword evidence="7" id="KW-0732">Signal</keyword>
<dbReference type="InterPro" id="IPR011009">
    <property type="entry name" value="Kinase-like_dom_sf"/>
</dbReference>
<keyword evidence="1" id="KW-0808">Transferase</keyword>
<dbReference type="Gene3D" id="3.30.200.20">
    <property type="entry name" value="Phosphorylase Kinase, domain 1"/>
    <property type="match status" value="1"/>
</dbReference>
<feature type="signal peptide" evidence="7">
    <location>
        <begin position="1"/>
        <end position="28"/>
    </location>
</feature>
<keyword evidence="3" id="KW-0418">Kinase</keyword>
<sequence length="769" mass="83443">MAVLEPKLSFSSLFLALCLLSSLPLTISLGTVSISETSNQTLICALDKQSFLKCASFPSGIQIPIKSHNFSYSAIVGGNGFICALRSSSSSSVMSCWRFSANFTNISFKRIYHGRALDELEAGNSHICGRVKASKQLKCWQWREFNSISDTITQNFSAIAVGQDFFCGLNGFGNIVCVGNEAKVIGKNPGGIQNYTVIGAGFQHACAISLNGSLDCWGEMAGDKPEGQFTSLALAENRSCALRVNGTVVCWGSNNFSLPTNLQATYFIAIVAKRSVFCGIVSSNYSLMCWGNQIFDANSLVFENVKPGSCTEQCSCAPLPGFSSFCPEGLFICQPCITTQLSALSPPPAGCSKGGGWSAKMVVFLVVGITGSIALVTSTACCLLFTRSIGGSSRVHDSGRLDNAETPQESGVSHQRNDPESHLPPPPVLEKRLSHILSGGSGGHLEEYSLQFLLEVTNNFSQDHKIGSGSFGSVYRATLEDGRVVAIKRAESSSLTPSNPVVLTKRQEDTDTAFLAELKFLSRLNHKNLVRLLGFCDDSDERVLVYEYMSNSTLHEHLHKLKSSSPLSSWPRRLKVALDAARGIEYLHAYAVPPVIHRDIKSSNILLDDDWTAKVSDFGLSLISPNNEESHLSLQAAGTVGYMDPEYYRLHQLTTKSDVYSFGVVLLELLSGYKAIHLNEHGIPRNVVDFIVPYIVRDDLHRVLDTNVPPPTPIEIEAIAYVGYIAADCVSLEGRDRPSMSEVVNCLERAWASCFAPPTVSRSSTASSH</sequence>
<evidence type="ECO:0000313" key="10">
    <source>
        <dbReference type="Proteomes" id="UP001279734"/>
    </source>
</evidence>
<dbReference type="Pfam" id="PF13540">
    <property type="entry name" value="RCC1_2"/>
    <property type="match status" value="1"/>
</dbReference>
<dbReference type="CDD" id="cd14066">
    <property type="entry name" value="STKc_IRAK"/>
    <property type="match status" value="1"/>
</dbReference>
<dbReference type="Pfam" id="PF00069">
    <property type="entry name" value="Pkinase"/>
    <property type="match status" value="1"/>
</dbReference>
<dbReference type="SUPFAM" id="SSF56112">
    <property type="entry name" value="Protein kinase-like (PK-like)"/>
    <property type="match status" value="1"/>
</dbReference>
<dbReference type="GO" id="GO:0005524">
    <property type="term" value="F:ATP binding"/>
    <property type="evidence" value="ECO:0007669"/>
    <property type="project" value="UniProtKB-UniRule"/>
</dbReference>
<accession>A0AAD3T488</accession>
<evidence type="ECO:0000259" key="8">
    <source>
        <dbReference type="PROSITE" id="PS50011"/>
    </source>
</evidence>
<dbReference type="Gene3D" id="1.10.510.10">
    <property type="entry name" value="Transferase(Phosphotransferase) domain 1"/>
    <property type="match status" value="1"/>
</dbReference>
<keyword evidence="2 5" id="KW-0547">Nucleotide-binding</keyword>
<evidence type="ECO:0000256" key="3">
    <source>
        <dbReference type="ARBA" id="ARBA00022777"/>
    </source>
</evidence>
<dbReference type="GO" id="GO:0042803">
    <property type="term" value="F:protein homodimerization activity"/>
    <property type="evidence" value="ECO:0007669"/>
    <property type="project" value="UniProtKB-ARBA"/>
</dbReference>
<feature type="domain" description="Protein kinase" evidence="8">
    <location>
        <begin position="460"/>
        <end position="752"/>
    </location>
</feature>
<evidence type="ECO:0000256" key="6">
    <source>
        <dbReference type="SAM" id="MobiDB-lite"/>
    </source>
</evidence>
<dbReference type="InterPro" id="IPR000719">
    <property type="entry name" value="Prot_kinase_dom"/>
</dbReference>
<dbReference type="AlphaFoldDB" id="A0AAD3T488"/>
<dbReference type="FunFam" id="1.10.510.10:FF:000095">
    <property type="entry name" value="protein STRUBBELIG-RECEPTOR FAMILY 8"/>
    <property type="match status" value="1"/>
</dbReference>
<gene>
    <name evidence="9" type="ORF">Nepgr_023624</name>
</gene>
<dbReference type="InterPro" id="IPR009091">
    <property type="entry name" value="RCC1/BLIP-II"/>
</dbReference>
<feature type="region of interest" description="Disordered" evidence="6">
    <location>
        <begin position="395"/>
        <end position="428"/>
    </location>
</feature>
<dbReference type="Gene3D" id="2.130.10.30">
    <property type="entry name" value="Regulator of chromosome condensation 1/beta-lactamase-inhibitor protein II"/>
    <property type="match status" value="1"/>
</dbReference>
<reference evidence="9" key="1">
    <citation type="submission" date="2023-05" db="EMBL/GenBank/DDBJ databases">
        <title>Nepenthes gracilis genome sequencing.</title>
        <authorList>
            <person name="Fukushima K."/>
        </authorList>
    </citation>
    <scope>NUCLEOTIDE SEQUENCE</scope>
    <source>
        <strain evidence="9">SING2019-196</strain>
    </source>
</reference>
<keyword evidence="10" id="KW-1185">Reference proteome</keyword>
<comment type="caution">
    <text evidence="9">The sequence shown here is derived from an EMBL/GenBank/DDBJ whole genome shotgun (WGS) entry which is preliminary data.</text>
</comment>
<feature type="binding site" evidence="5">
    <location>
        <position position="488"/>
    </location>
    <ligand>
        <name>ATP</name>
        <dbReference type="ChEBI" id="CHEBI:30616"/>
    </ligand>
</feature>
<dbReference type="Proteomes" id="UP001279734">
    <property type="component" value="Unassembled WGS sequence"/>
</dbReference>
<feature type="chain" id="PRO_5042025703" description="Protein kinase domain-containing protein" evidence="7">
    <location>
        <begin position="29"/>
        <end position="769"/>
    </location>
</feature>
<evidence type="ECO:0000256" key="1">
    <source>
        <dbReference type="ARBA" id="ARBA00022679"/>
    </source>
</evidence>
<dbReference type="PROSITE" id="PS00107">
    <property type="entry name" value="PROTEIN_KINASE_ATP"/>
    <property type="match status" value="1"/>
</dbReference>
<proteinExistence type="predicted"/>
<evidence type="ECO:0000256" key="5">
    <source>
        <dbReference type="PROSITE-ProRule" id="PRU10141"/>
    </source>
</evidence>
<dbReference type="PROSITE" id="PS50011">
    <property type="entry name" value="PROTEIN_KINASE_DOM"/>
    <property type="match status" value="1"/>
</dbReference>